<keyword evidence="4" id="KW-1185">Reference proteome</keyword>
<comment type="caution">
    <text evidence="3">The sequence shown here is derived from an EMBL/GenBank/DDBJ whole genome shotgun (WGS) entry which is preliminary data.</text>
</comment>
<feature type="region of interest" description="Disordered" evidence="1">
    <location>
        <begin position="1"/>
        <end position="21"/>
    </location>
</feature>
<protein>
    <recommendedName>
        <fullName evidence="5">DUF3098 domain-containing protein</fullName>
    </recommendedName>
</protein>
<keyword evidence="2" id="KW-1133">Transmembrane helix</keyword>
<proteinExistence type="predicted"/>
<evidence type="ECO:0000313" key="3">
    <source>
        <dbReference type="EMBL" id="MBF0636034.1"/>
    </source>
</evidence>
<keyword evidence="2" id="KW-0472">Membrane</keyword>
<evidence type="ECO:0000313" key="4">
    <source>
        <dbReference type="Proteomes" id="UP000619838"/>
    </source>
</evidence>
<feature type="transmembrane region" description="Helical" evidence="2">
    <location>
        <begin position="23"/>
        <end position="44"/>
    </location>
</feature>
<evidence type="ECO:0000256" key="2">
    <source>
        <dbReference type="SAM" id="Phobius"/>
    </source>
</evidence>
<dbReference type="EMBL" id="JADGII010000003">
    <property type="protein sequence ID" value="MBF0636034.1"/>
    <property type="molecule type" value="Genomic_DNA"/>
</dbReference>
<feature type="transmembrane region" description="Helical" evidence="2">
    <location>
        <begin position="50"/>
        <end position="74"/>
    </location>
</feature>
<evidence type="ECO:0008006" key="5">
    <source>
        <dbReference type="Google" id="ProtNLM"/>
    </source>
</evidence>
<name>A0ABR9XPX4_9CHLB</name>
<gene>
    <name evidence="3" type="ORF">INT08_02410</name>
</gene>
<accession>A0ABR9XPX4</accession>
<sequence length="79" mass="8477">MKSSATNSKRKHEKPALPSTGKAGYLMIGVAVAMIALSYTGMYIENSVDGVFSLVVSPVLLLLAYGLVLVGILWRKPPR</sequence>
<reference evidence="3 4" key="1">
    <citation type="journal article" date="2020" name="Microorganisms">
        <title>Simultaneous Genome Sequencing of Prosthecochloris ethylica and Desulfuromonas acetoxidans within a Syntrophic Mixture Reveals Unique Pili and Protein Interactions.</title>
        <authorList>
            <person name="Kyndt J.A."/>
            <person name="Van Beeumen J.J."/>
            <person name="Meyer T.E."/>
        </authorList>
    </citation>
    <scope>NUCLEOTIDE SEQUENCE [LARGE SCALE GENOMIC DNA]</scope>
    <source>
        <strain evidence="3 4">N3</strain>
    </source>
</reference>
<dbReference type="Proteomes" id="UP000619838">
    <property type="component" value="Unassembled WGS sequence"/>
</dbReference>
<evidence type="ECO:0000256" key="1">
    <source>
        <dbReference type="SAM" id="MobiDB-lite"/>
    </source>
</evidence>
<dbReference type="RefSeq" id="WP_114608793.1">
    <property type="nucleotide sequence ID" value="NZ_JABVZQ010000016.1"/>
</dbReference>
<keyword evidence="2" id="KW-0812">Transmembrane</keyword>
<organism evidence="3 4">
    <name type="scientific">Prosthecochloris ethylica</name>
    <dbReference type="NCBI Taxonomy" id="2743976"/>
    <lineage>
        <taxon>Bacteria</taxon>
        <taxon>Pseudomonadati</taxon>
        <taxon>Chlorobiota</taxon>
        <taxon>Chlorobiia</taxon>
        <taxon>Chlorobiales</taxon>
        <taxon>Chlorobiaceae</taxon>
        <taxon>Prosthecochloris</taxon>
    </lineage>
</organism>